<evidence type="ECO:0000256" key="1">
    <source>
        <dbReference type="SAM" id="MobiDB-lite"/>
    </source>
</evidence>
<protein>
    <submittedName>
        <fullName evidence="2">Uncharacterized protein</fullName>
    </submittedName>
</protein>
<proteinExistence type="predicted"/>
<feature type="region of interest" description="Disordered" evidence="1">
    <location>
        <begin position="1"/>
        <end position="20"/>
    </location>
</feature>
<dbReference type="EnsemblPlants" id="LPERR07G13780.1">
    <property type="protein sequence ID" value="LPERR07G13780.1"/>
    <property type="gene ID" value="LPERR07G13780"/>
</dbReference>
<reference evidence="2 3" key="1">
    <citation type="submission" date="2012-08" db="EMBL/GenBank/DDBJ databases">
        <title>Oryza genome evolution.</title>
        <authorList>
            <person name="Wing R.A."/>
        </authorList>
    </citation>
    <scope>NUCLEOTIDE SEQUENCE</scope>
</reference>
<dbReference type="AlphaFoldDB" id="A0A0D9WZH9"/>
<name>A0A0D9WZH9_9ORYZ</name>
<dbReference type="HOGENOM" id="CLU_2323827_0_0_1"/>
<keyword evidence="3" id="KW-1185">Reference proteome</keyword>
<evidence type="ECO:0000313" key="3">
    <source>
        <dbReference type="Proteomes" id="UP000032180"/>
    </source>
</evidence>
<organism evidence="2 3">
    <name type="scientific">Leersia perrieri</name>
    <dbReference type="NCBI Taxonomy" id="77586"/>
    <lineage>
        <taxon>Eukaryota</taxon>
        <taxon>Viridiplantae</taxon>
        <taxon>Streptophyta</taxon>
        <taxon>Embryophyta</taxon>
        <taxon>Tracheophyta</taxon>
        <taxon>Spermatophyta</taxon>
        <taxon>Magnoliopsida</taxon>
        <taxon>Liliopsida</taxon>
        <taxon>Poales</taxon>
        <taxon>Poaceae</taxon>
        <taxon>BOP clade</taxon>
        <taxon>Oryzoideae</taxon>
        <taxon>Oryzeae</taxon>
        <taxon>Oryzinae</taxon>
        <taxon>Leersia</taxon>
    </lineage>
</organism>
<dbReference type="Proteomes" id="UP000032180">
    <property type="component" value="Chromosome 7"/>
</dbReference>
<reference evidence="2" key="3">
    <citation type="submission" date="2015-04" db="UniProtKB">
        <authorList>
            <consortium name="EnsemblPlants"/>
        </authorList>
    </citation>
    <scope>IDENTIFICATION</scope>
</reference>
<reference evidence="3" key="2">
    <citation type="submission" date="2013-12" db="EMBL/GenBank/DDBJ databases">
        <authorList>
            <person name="Yu Y."/>
            <person name="Lee S."/>
            <person name="de Baynast K."/>
            <person name="Wissotski M."/>
            <person name="Liu L."/>
            <person name="Talag J."/>
            <person name="Goicoechea J."/>
            <person name="Angelova A."/>
            <person name="Jetty R."/>
            <person name="Kudrna D."/>
            <person name="Golser W."/>
            <person name="Rivera L."/>
            <person name="Zhang J."/>
            <person name="Wing R."/>
        </authorList>
    </citation>
    <scope>NUCLEOTIDE SEQUENCE</scope>
</reference>
<evidence type="ECO:0000313" key="2">
    <source>
        <dbReference type="EnsemblPlants" id="LPERR07G13780.1"/>
    </source>
</evidence>
<dbReference type="Gramene" id="LPERR07G13780.1">
    <property type="protein sequence ID" value="LPERR07G13780.1"/>
    <property type="gene ID" value="LPERR07G13780"/>
</dbReference>
<accession>A0A0D9WZH9</accession>
<sequence>MAPYQPPILASRTGRPSPLRRAGHRLRLPLEAGCASPFTSTSTRRRRPRFVAGDLHALPAASIRHRQPRCSCRSRSASMSTKRFFLKAQAKRRAGVQLL</sequence>